<dbReference type="AlphaFoldDB" id="A0A1B6JWK4"/>
<proteinExistence type="predicted"/>
<protein>
    <submittedName>
        <fullName evidence="2">Uncharacterized protein</fullName>
    </submittedName>
</protein>
<name>A0A1B6JWK4_9HEMI</name>
<sequence>MESPDDKSSSVEEEHAEHHHKVIKHVDRLKKEDDEDQWISGEELYTDGSSDEEGKKGGVRRKHKREHKGARPKEKITCKTSETVPKPALVVPEHIESDNEEPIDISWKPKRGSIKLPHMTKDLEMTPSTTSTSAEPIAE</sequence>
<evidence type="ECO:0000313" key="2">
    <source>
        <dbReference type="EMBL" id="JAT03598.1"/>
    </source>
</evidence>
<feature type="compositionally biased region" description="Basic residues" evidence="1">
    <location>
        <begin position="57"/>
        <end position="68"/>
    </location>
</feature>
<gene>
    <name evidence="2" type="ORF">g.15298</name>
</gene>
<evidence type="ECO:0000256" key="1">
    <source>
        <dbReference type="SAM" id="MobiDB-lite"/>
    </source>
</evidence>
<accession>A0A1B6JWK4</accession>
<organism evidence="2">
    <name type="scientific">Homalodisca liturata</name>
    <dbReference type="NCBI Taxonomy" id="320908"/>
    <lineage>
        <taxon>Eukaryota</taxon>
        <taxon>Metazoa</taxon>
        <taxon>Ecdysozoa</taxon>
        <taxon>Arthropoda</taxon>
        <taxon>Hexapoda</taxon>
        <taxon>Insecta</taxon>
        <taxon>Pterygota</taxon>
        <taxon>Neoptera</taxon>
        <taxon>Paraneoptera</taxon>
        <taxon>Hemiptera</taxon>
        <taxon>Auchenorrhyncha</taxon>
        <taxon>Membracoidea</taxon>
        <taxon>Cicadellidae</taxon>
        <taxon>Cicadellinae</taxon>
        <taxon>Proconiini</taxon>
        <taxon>Homalodisca</taxon>
    </lineage>
</organism>
<dbReference type="EMBL" id="GECU01004109">
    <property type="protein sequence ID" value="JAT03598.1"/>
    <property type="molecule type" value="Transcribed_RNA"/>
</dbReference>
<reference evidence="2" key="1">
    <citation type="submission" date="2015-11" db="EMBL/GenBank/DDBJ databases">
        <title>De novo transcriptome assembly of four potential Pierce s Disease insect vectors from Arizona vineyards.</title>
        <authorList>
            <person name="Tassone E.E."/>
        </authorList>
    </citation>
    <scope>NUCLEOTIDE SEQUENCE</scope>
</reference>
<feature type="region of interest" description="Disordered" evidence="1">
    <location>
        <begin position="1"/>
        <end position="139"/>
    </location>
</feature>
<feature type="compositionally biased region" description="Basic and acidic residues" evidence="1">
    <location>
        <begin position="1"/>
        <end position="17"/>
    </location>
</feature>
<feature type="compositionally biased region" description="Polar residues" evidence="1">
    <location>
        <begin position="126"/>
        <end position="139"/>
    </location>
</feature>